<dbReference type="PANTHER" id="PTHR46890">
    <property type="entry name" value="NON-LTR RETROLELEMENT REVERSE TRANSCRIPTASE-LIKE PROTEIN-RELATED"/>
    <property type="match status" value="1"/>
</dbReference>
<accession>A0AAW2JF78</accession>
<protein>
    <recommendedName>
        <fullName evidence="1">Reverse transcriptase domain-containing protein</fullName>
    </recommendedName>
</protein>
<feature type="non-terminal residue" evidence="2">
    <location>
        <position position="1"/>
    </location>
</feature>
<dbReference type="InterPro" id="IPR000477">
    <property type="entry name" value="RT_dom"/>
</dbReference>
<dbReference type="EMBL" id="JACGWJ010000330">
    <property type="protein sequence ID" value="KAL0293285.1"/>
    <property type="molecule type" value="Genomic_DNA"/>
</dbReference>
<reference evidence="2" key="1">
    <citation type="submission" date="2020-06" db="EMBL/GenBank/DDBJ databases">
        <authorList>
            <person name="Li T."/>
            <person name="Hu X."/>
            <person name="Zhang T."/>
            <person name="Song X."/>
            <person name="Zhang H."/>
            <person name="Dai N."/>
            <person name="Sheng W."/>
            <person name="Hou X."/>
            <person name="Wei L."/>
        </authorList>
    </citation>
    <scope>NUCLEOTIDE SEQUENCE</scope>
    <source>
        <strain evidence="2">G02</strain>
        <tissue evidence="2">Leaf</tissue>
    </source>
</reference>
<proteinExistence type="predicted"/>
<feature type="domain" description="Reverse transcriptase" evidence="1">
    <location>
        <begin position="20"/>
        <end position="82"/>
    </location>
</feature>
<name>A0AAW2JF78_SESRA</name>
<comment type="caution">
    <text evidence="2">The sequence shown here is derived from an EMBL/GenBank/DDBJ whole genome shotgun (WGS) entry which is preliminary data.</text>
</comment>
<evidence type="ECO:0000313" key="2">
    <source>
        <dbReference type="EMBL" id="KAL0293285.1"/>
    </source>
</evidence>
<evidence type="ECO:0000259" key="1">
    <source>
        <dbReference type="Pfam" id="PF00078"/>
    </source>
</evidence>
<dbReference type="Pfam" id="PF00078">
    <property type="entry name" value="RVT_1"/>
    <property type="match status" value="1"/>
</dbReference>
<organism evidence="2">
    <name type="scientific">Sesamum radiatum</name>
    <name type="common">Black benniseed</name>
    <dbReference type="NCBI Taxonomy" id="300843"/>
    <lineage>
        <taxon>Eukaryota</taxon>
        <taxon>Viridiplantae</taxon>
        <taxon>Streptophyta</taxon>
        <taxon>Embryophyta</taxon>
        <taxon>Tracheophyta</taxon>
        <taxon>Spermatophyta</taxon>
        <taxon>Magnoliopsida</taxon>
        <taxon>eudicotyledons</taxon>
        <taxon>Gunneridae</taxon>
        <taxon>Pentapetalae</taxon>
        <taxon>asterids</taxon>
        <taxon>lamiids</taxon>
        <taxon>Lamiales</taxon>
        <taxon>Pedaliaceae</taxon>
        <taxon>Sesamum</taxon>
    </lineage>
</organism>
<reference evidence="2" key="2">
    <citation type="journal article" date="2024" name="Plant">
        <title>Genomic evolution and insights into agronomic trait innovations of Sesamum species.</title>
        <authorList>
            <person name="Miao H."/>
            <person name="Wang L."/>
            <person name="Qu L."/>
            <person name="Liu H."/>
            <person name="Sun Y."/>
            <person name="Le M."/>
            <person name="Wang Q."/>
            <person name="Wei S."/>
            <person name="Zheng Y."/>
            <person name="Lin W."/>
            <person name="Duan Y."/>
            <person name="Cao H."/>
            <person name="Xiong S."/>
            <person name="Wang X."/>
            <person name="Wei L."/>
            <person name="Li C."/>
            <person name="Ma Q."/>
            <person name="Ju M."/>
            <person name="Zhao R."/>
            <person name="Li G."/>
            <person name="Mu C."/>
            <person name="Tian Q."/>
            <person name="Mei H."/>
            <person name="Zhang T."/>
            <person name="Gao T."/>
            <person name="Zhang H."/>
        </authorList>
    </citation>
    <scope>NUCLEOTIDE SEQUENCE</scope>
    <source>
        <strain evidence="2">G02</strain>
    </source>
</reference>
<sequence>NSYILVKPLPSFNSTHIISIPKCDIPELASHFRPVSLCNVIYKIASKAMANRLKPMLSTIISESQSAFIPGRLITDNVLIAYETNHSYDRVEWFFPRASH</sequence>
<dbReference type="PANTHER" id="PTHR46890:SF48">
    <property type="entry name" value="RNA-DIRECTED DNA POLYMERASE"/>
    <property type="match status" value="1"/>
</dbReference>
<dbReference type="AlphaFoldDB" id="A0AAW2JF78"/>
<dbReference type="InterPro" id="IPR052343">
    <property type="entry name" value="Retrotransposon-Effector_Assoc"/>
</dbReference>
<gene>
    <name evidence="2" type="ORF">Sradi_6946400</name>
</gene>